<comment type="caution">
    <text evidence="6">The sequence shown here is derived from an EMBL/GenBank/DDBJ whole genome shotgun (WGS) entry which is preliminary data.</text>
</comment>
<dbReference type="InterPro" id="IPR001613">
    <property type="entry name" value="Flavin_amine_oxidase"/>
</dbReference>
<dbReference type="Proteomes" id="UP000710385">
    <property type="component" value="Unassembled WGS sequence"/>
</dbReference>
<dbReference type="PRINTS" id="PR00757">
    <property type="entry name" value="AMINEOXDASEF"/>
</dbReference>
<dbReference type="PANTHER" id="PTHR10742:SF410">
    <property type="entry name" value="LYSINE-SPECIFIC HISTONE DEMETHYLASE 2"/>
    <property type="match status" value="1"/>
</dbReference>
<proteinExistence type="predicted"/>
<dbReference type="AlphaFoldDB" id="A0A928TUP7"/>
<keyword evidence="4" id="KW-1133">Transmembrane helix</keyword>
<accession>A0A928TUP7</accession>
<sequence>MSHSRLFDAVRRALALAKVCDEQNVSARSAIAQRQEATERARKAMERRAFMGGIAAAGAGIAIGGSFGKAKADPKPPSTARVAIIGGGLAGMACADRLRAKGISAVVYEANSRLGGRCYSSHLFPGQTVEMGGELIDNAHKNMLGYAQEFKLAKEDLGKEPGDVAYYFFGQHHSEAEVVDEMRVLVGRMRDDIALLSSAPDFYNHTIYDTLFDYTSMADYLQSRAGDLPLVSAVLEQAYIAEYGRELSEQSVLNFLFFIRADRRSKFEPFGSSDERYHLVNGNDQIIAGIRDRLPGPVVTGARLTGLRRLASGQYAMSFSGSSSEEYADSVVLAIPFSVLRTVALDPSLGLSQDKLRAITELGYGFNAKTMIGFDARPWIELHGGNGTAYSDLPDVQNTWETNYSQAVGHAVLTDYSGGDRGYRLQRPAVGGGSTCASCHIGAPSAVVIDDTQMQLHADAFLTDLDKVYPGAKAAATHSGGKYVMQFAHWLNQSTSRGSYTCYLPGQFTTLAGLEGEAADLLKFAGEHADSFYWWQGFMEGAVRSGIRAANEILEDIKKGRL</sequence>
<feature type="binding site" evidence="3">
    <location>
        <begin position="109"/>
        <end position="110"/>
    </location>
    <ligand>
        <name>FAD</name>
        <dbReference type="ChEBI" id="CHEBI:57692"/>
    </ligand>
</feature>
<evidence type="ECO:0000256" key="4">
    <source>
        <dbReference type="SAM" id="Phobius"/>
    </source>
</evidence>
<keyword evidence="4" id="KW-0812">Transmembrane</keyword>
<evidence type="ECO:0000256" key="1">
    <source>
        <dbReference type="ARBA" id="ARBA00001974"/>
    </source>
</evidence>
<name>A0A928TUP7_UNCKA</name>
<dbReference type="Pfam" id="PF01593">
    <property type="entry name" value="Amino_oxidase"/>
    <property type="match status" value="1"/>
</dbReference>
<feature type="binding site" evidence="3">
    <location>
        <position position="527"/>
    </location>
    <ligand>
        <name>FAD</name>
        <dbReference type="ChEBI" id="CHEBI:57692"/>
    </ligand>
</feature>
<feature type="domain" description="Amine oxidase" evidence="5">
    <location>
        <begin position="89"/>
        <end position="554"/>
    </location>
</feature>
<dbReference type="InterPro" id="IPR006311">
    <property type="entry name" value="TAT_signal"/>
</dbReference>
<dbReference type="Gene3D" id="3.90.660.10">
    <property type="match status" value="1"/>
</dbReference>
<keyword evidence="4" id="KW-0472">Membrane</keyword>
<dbReference type="InterPro" id="IPR002937">
    <property type="entry name" value="Amino_oxidase"/>
</dbReference>
<dbReference type="GO" id="GO:0016491">
    <property type="term" value="F:oxidoreductase activity"/>
    <property type="evidence" value="ECO:0007669"/>
    <property type="project" value="UniProtKB-KW"/>
</dbReference>
<gene>
    <name evidence="6" type="ORF">HS096_02430</name>
</gene>
<dbReference type="PANTHER" id="PTHR10742">
    <property type="entry name" value="FLAVIN MONOAMINE OXIDASE"/>
    <property type="match status" value="1"/>
</dbReference>
<reference evidence="6" key="1">
    <citation type="submission" date="2020-05" db="EMBL/GenBank/DDBJ databases">
        <title>High-Quality Genomes of Partial-Nitritation/Anammox System by Hierarchical Clustering Based Hybrid Assembly.</title>
        <authorList>
            <person name="Liu L."/>
            <person name="Wang Y."/>
            <person name="Che Y."/>
            <person name="Chen Y."/>
            <person name="Xia Y."/>
            <person name="Luo R."/>
            <person name="Cheng S.H."/>
            <person name="Zheng C."/>
            <person name="Zhang T."/>
        </authorList>
    </citation>
    <scope>NUCLEOTIDE SEQUENCE</scope>
    <source>
        <strain evidence="6">H1_PAT1</strain>
    </source>
</reference>
<comment type="cofactor">
    <cofactor evidence="1">
        <name>FAD</name>
        <dbReference type="ChEBI" id="CHEBI:57692"/>
    </cofactor>
</comment>
<feature type="transmembrane region" description="Helical" evidence="4">
    <location>
        <begin position="49"/>
        <end position="68"/>
    </location>
</feature>
<keyword evidence="2" id="KW-0560">Oxidoreductase</keyword>
<evidence type="ECO:0000313" key="7">
    <source>
        <dbReference type="Proteomes" id="UP000710385"/>
    </source>
</evidence>
<dbReference type="PROSITE" id="PS51318">
    <property type="entry name" value="TAT"/>
    <property type="match status" value="1"/>
</dbReference>
<dbReference type="InterPro" id="IPR050281">
    <property type="entry name" value="Flavin_monoamine_oxidase"/>
</dbReference>
<dbReference type="Gene3D" id="1.10.405.10">
    <property type="entry name" value="Guanine Nucleotide Dissociation Inhibitor, domain 1"/>
    <property type="match status" value="1"/>
</dbReference>
<evidence type="ECO:0000256" key="2">
    <source>
        <dbReference type="ARBA" id="ARBA00023002"/>
    </source>
</evidence>
<evidence type="ECO:0000259" key="5">
    <source>
        <dbReference type="Pfam" id="PF01593"/>
    </source>
</evidence>
<protein>
    <submittedName>
        <fullName evidence="6">FAD-dependent oxidoreductase</fullName>
    </submittedName>
</protein>
<dbReference type="EMBL" id="JABTTY010000001">
    <property type="protein sequence ID" value="MBE7525225.1"/>
    <property type="molecule type" value="Genomic_DNA"/>
</dbReference>
<evidence type="ECO:0000313" key="6">
    <source>
        <dbReference type="EMBL" id="MBE7525225.1"/>
    </source>
</evidence>
<dbReference type="InterPro" id="IPR036188">
    <property type="entry name" value="FAD/NAD-bd_sf"/>
</dbReference>
<dbReference type="Gene3D" id="3.50.50.60">
    <property type="entry name" value="FAD/NAD(P)-binding domain"/>
    <property type="match status" value="1"/>
</dbReference>
<organism evidence="6 7">
    <name type="scientific">candidate division WWE3 bacterium</name>
    <dbReference type="NCBI Taxonomy" id="2053526"/>
    <lineage>
        <taxon>Bacteria</taxon>
        <taxon>Katanobacteria</taxon>
    </lineage>
</organism>
<evidence type="ECO:0000256" key="3">
    <source>
        <dbReference type="PIRSR" id="PIRSR601613-1"/>
    </source>
</evidence>
<dbReference type="SUPFAM" id="SSF51905">
    <property type="entry name" value="FAD/NAD(P)-binding domain"/>
    <property type="match status" value="1"/>
</dbReference>